<dbReference type="InterPro" id="IPR036770">
    <property type="entry name" value="Ankyrin_rpt-contain_sf"/>
</dbReference>
<feature type="region of interest" description="Disordered" evidence="6">
    <location>
        <begin position="806"/>
        <end position="827"/>
    </location>
</feature>
<dbReference type="InterPro" id="IPR003887">
    <property type="entry name" value="LEM_dom"/>
</dbReference>
<keyword evidence="3 5" id="KW-0040">ANK repeat</keyword>
<gene>
    <name evidence="9" type="primary">LOC100367770</name>
</gene>
<dbReference type="SUPFAM" id="SSF63451">
    <property type="entry name" value="LEM domain"/>
    <property type="match status" value="1"/>
</dbReference>
<dbReference type="InterPro" id="IPR056237">
    <property type="entry name" value="ANKLE2_3rd"/>
</dbReference>
<evidence type="ECO:0000256" key="6">
    <source>
        <dbReference type="SAM" id="MobiDB-lite"/>
    </source>
</evidence>
<evidence type="ECO:0000313" key="8">
    <source>
        <dbReference type="Proteomes" id="UP000694865"/>
    </source>
</evidence>
<feature type="compositionally biased region" description="Basic and acidic residues" evidence="6">
    <location>
        <begin position="519"/>
        <end position="536"/>
    </location>
</feature>
<dbReference type="InterPro" id="IPR035006">
    <property type="entry name" value="LEM_ANKL2"/>
</dbReference>
<feature type="region of interest" description="Disordered" evidence="6">
    <location>
        <begin position="77"/>
        <end position="101"/>
    </location>
</feature>
<dbReference type="SUPFAM" id="SSF48403">
    <property type="entry name" value="Ankyrin repeat"/>
    <property type="match status" value="1"/>
</dbReference>
<accession>A0ABM0GS66</accession>
<feature type="region of interest" description="Disordered" evidence="6">
    <location>
        <begin position="338"/>
        <end position="358"/>
    </location>
</feature>
<dbReference type="CDD" id="cd12944">
    <property type="entry name" value="LEM_ANKL2"/>
    <property type="match status" value="1"/>
</dbReference>
<organism evidence="8 9">
    <name type="scientific">Saccoglossus kowalevskii</name>
    <name type="common">Acorn worm</name>
    <dbReference type="NCBI Taxonomy" id="10224"/>
    <lineage>
        <taxon>Eukaryota</taxon>
        <taxon>Metazoa</taxon>
        <taxon>Hemichordata</taxon>
        <taxon>Enteropneusta</taxon>
        <taxon>Harrimaniidae</taxon>
        <taxon>Saccoglossus</taxon>
    </lineage>
</organism>
<sequence length="885" mass="98017">MEDIRKGLSKLSVKELQDQLRQNSLPSGPITNTTRSLFERKLANCLLQSRGAIEDSQCPSFGGDSTDSGLLNIQVQSEHSVTGSSGDQEPGTSSDTVSTTQINCVSGDDGHLSATDDSTNEKPPTSFYAVCFPRGCVDEVDGSNDIAVDHVYTDRNEALQIVKRNKGSRFKVFKQKVDAVAFCKCEAGIQSTPTKVIPAVTKASEKANEFKGPKMPELVSLRKAIEHNDKDKVTDLIWKNPRYLISAGDTPVLLQNCETPLHFASKFGSVEVVEILVSHPGVDKTVKNRNGETASQIAGSRCDVDGVKEKIRALLNEQCFVPLWRSEDNATDAVIGEPWSPDPSGLDQSSPLLPRTTSSPIDPVVTMRAYAGPMPSSQANNFYKSWITPPRSERRKAINIKRSDSDKGLERLGRDLASSMDVPWVEFWPFLDCYINLSSLEGLGTLERYLENRSREMTQDDDSCMVSNNKDLTPSPEILHAESVMKSLSESLELMQVSESDIESKHLEYKQTAEVSDCGSDKDATDSKYHQSDSKTDELKEPCIEYPFGNVINIEKSSTPQYTDDFLKADKLWTEWREADASINDSTSTGSSDTFFDALSEWTGFDESTDDSGSEIYHDAVSDMVSPQMTERYDVSEQSLVEAFSKLKLGSPFGNKLTDLAHVPSNKADAVDRNTRNVNVPGDTGSEITIDISSPAKRLMKPTNGNPSEVGKDTMHENSDIRSERKEVAECSPPHTAPTLNIEDFTTPQSSRRNITSHHGKTKVFLQGSSPSKLDLDVLRAIEKLEITDNYPLVKQWKHMVTSFPTETQNSWSSPAPTRAVRSSRSVSQSKFAVSPRSLLSPMRYWNNSPLSQFRLRHLSDPVQKMGLQRQQKSVQTNLVKSFGE</sequence>
<dbReference type="PROSITE" id="PS50297">
    <property type="entry name" value="ANK_REP_REGION"/>
    <property type="match status" value="1"/>
</dbReference>
<dbReference type="Gene3D" id="1.25.40.20">
    <property type="entry name" value="Ankyrin repeat-containing domain"/>
    <property type="match status" value="1"/>
</dbReference>
<proteinExistence type="inferred from homology"/>
<evidence type="ECO:0000313" key="9">
    <source>
        <dbReference type="RefSeq" id="XP_002736187.1"/>
    </source>
</evidence>
<feature type="region of interest" description="Disordered" evidence="6">
    <location>
        <begin position="697"/>
        <end position="716"/>
    </location>
</feature>
<dbReference type="Proteomes" id="UP000694865">
    <property type="component" value="Unplaced"/>
</dbReference>
<name>A0ABM0GS66_SACKO</name>
<feature type="compositionally biased region" description="Low complexity" evidence="6">
    <location>
        <begin position="813"/>
        <end position="827"/>
    </location>
</feature>
<dbReference type="Pfam" id="PF13857">
    <property type="entry name" value="Ank_5"/>
    <property type="match status" value="1"/>
</dbReference>
<evidence type="ECO:0000256" key="1">
    <source>
        <dbReference type="ARBA" id="ARBA00007597"/>
    </source>
</evidence>
<dbReference type="RefSeq" id="XP_002736187.1">
    <property type="nucleotide sequence ID" value="XM_002736141.1"/>
</dbReference>
<dbReference type="PANTHER" id="PTHR12349:SF4">
    <property type="entry name" value="ANKYRIN REPEAT AND LEM DOMAIN-CONTAINING PROTEIN 2"/>
    <property type="match status" value="1"/>
</dbReference>
<evidence type="ECO:0000259" key="7">
    <source>
        <dbReference type="PROSITE" id="PS50954"/>
    </source>
</evidence>
<protein>
    <submittedName>
        <fullName evidence="9">Ankyrin repeat and LEM domain-containing protein 2-like</fullName>
    </submittedName>
</protein>
<keyword evidence="8" id="KW-1185">Reference proteome</keyword>
<dbReference type="InterPro" id="IPR011015">
    <property type="entry name" value="LEM/LEM-like_dom_sf"/>
</dbReference>
<dbReference type="GeneID" id="100367770"/>
<evidence type="ECO:0000256" key="3">
    <source>
        <dbReference type="ARBA" id="ARBA00023043"/>
    </source>
</evidence>
<dbReference type="PROSITE" id="PS50088">
    <property type="entry name" value="ANK_REPEAT"/>
    <property type="match status" value="1"/>
</dbReference>
<keyword evidence="2" id="KW-0132">Cell division</keyword>
<dbReference type="Gene3D" id="1.10.720.40">
    <property type="match status" value="1"/>
</dbReference>
<dbReference type="Pfam" id="PF03020">
    <property type="entry name" value="LEM"/>
    <property type="match status" value="1"/>
</dbReference>
<dbReference type="PROSITE" id="PS50954">
    <property type="entry name" value="LEM"/>
    <property type="match status" value="1"/>
</dbReference>
<comment type="similarity">
    <text evidence="1">Belongs to the ANKLE2 family.</text>
</comment>
<dbReference type="SMART" id="SM00540">
    <property type="entry name" value="LEM"/>
    <property type="match status" value="1"/>
</dbReference>
<feature type="compositionally biased region" description="Low complexity" evidence="6">
    <location>
        <begin position="349"/>
        <end position="358"/>
    </location>
</feature>
<evidence type="ECO:0000256" key="5">
    <source>
        <dbReference type="PROSITE-ProRule" id="PRU00023"/>
    </source>
</evidence>
<dbReference type="PANTHER" id="PTHR12349">
    <property type="entry name" value="ANKYRIN REPEAT AND LEM DOMAIN-CONTAINING PROTEIN 2"/>
    <property type="match status" value="1"/>
</dbReference>
<feature type="repeat" description="ANK" evidence="5">
    <location>
        <begin position="256"/>
        <end position="279"/>
    </location>
</feature>
<dbReference type="Pfam" id="PF24567">
    <property type="entry name" value="ANKLE2_3rd"/>
    <property type="match status" value="1"/>
</dbReference>
<evidence type="ECO:0000256" key="2">
    <source>
        <dbReference type="ARBA" id="ARBA00022618"/>
    </source>
</evidence>
<feature type="domain" description="LEM" evidence="7">
    <location>
        <begin position="5"/>
        <end position="49"/>
    </location>
</feature>
<keyword evidence="4" id="KW-0131">Cell cycle</keyword>
<reference evidence="9" key="1">
    <citation type="submission" date="2025-08" db="UniProtKB">
        <authorList>
            <consortium name="RefSeq"/>
        </authorList>
    </citation>
    <scope>IDENTIFICATION</scope>
    <source>
        <tissue evidence="9">Testes</tissue>
    </source>
</reference>
<feature type="region of interest" description="Disordered" evidence="6">
    <location>
        <begin position="513"/>
        <end position="536"/>
    </location>
</feature>
<evidence type="ECO:0000256" key="4">
    <source>
        <dbReference type="ARBA" id="ARBA00023306"/>
    </source>
</evidence>
<dbReference type="InterPro" id="IPR002110">
    <property type="entry name" value="Ankyrin_rpt"/>
</dbReference>